<evidence type="ECO:0000313" key="1">
    <source>
        <dbReference type="EMBL" id="OAI10460.1"/>
    </source>
</evidence>
<comment type="caution">
    <text evidence="1">The sequence shown here is derived from an EMBL/GenBank/DDBJ whole genome shotgun (WGS) entry which is preliminary data.</text>
</comment>
<protein>
    <submittedName>
        <fullName evidence="1">Uncharacterized protein</fullName>
    </submittedName>
</protein>
<dbReference type="Proteomes" id="UP000077857">
    <property type="component" value="Unassembled WGS sequence"/>
</dbReference>
<organism evidence="1 2">
    <name type="scientific">Methylomonas koyamae</name>
    <dbReference type="NCBI Taxonomy" id="702114"/>
    <lineage>
        <taxon>Bacteria</taxon>
        <taxon>Pseudomonadati</taxon>
        <taxon>Pseudomonadota</taxon>
        <taxon>Gammaproteobacteria</taxon>
        <taxon>Methylococcales</taxon>
        <taxon>Methylococcaceae</taxon>
        <taxon>Methylomonas</taxon>
    </lineage>
</organism>
<dbReference type="AlphaFoldDB" id="A0A177MZR3"/>
<proteinExistence type="predicted"/>
<sequence length="85" mass="9437">MQTAFMRFSVNAVFVSVGSARIIAEADRDGDLQFANLPALRPYSIFALAAGAIRLNRFVAHFVQNSGDVNLLHRQRSSLQIQFVI</sequence>
<accession>A0A177MZR3</accession>
<name>A0A177MZR3_9GAMM</name>
<reference evidence="1 2" key="1">
    <citation type="submission" date="2016-03" db="EMBL/GenBank/DDBJ databases">
        <authorList>
            <person name="Ploux O."/>
        </authorList>
    </citation>
    <scope>NUCLEOTIDE SEQUENCE [LARGE SCALE GENOMIC DNA]</scope>
    <source>
        <strain evidence="1 2">R-45378</strain>
    </source>
</reference>
<evidence type="ECO:0000313" key="2">
    <source>
        <dbReference type="Proteomes" id="UP000077857"/>
    </source>
</evidence>
<dbReference type="EMBL" id="LUUJ01000134">
    <property type="protein sequence ID" value="OAI10460.1"/>
    <property type="molecule type" value="Genomic_DNA"/>
</dbReference>
<gene>
    <name evidence="1" type="ORF">A1507_04035</name>
</gene>